<dbReference type="GO" id="GO:0016740">
    <property type="term" value="F:transferase activity"/>
    <property type="evidence" value="ECO:0007669"/>
    <property type="project" value="UniProtKB-KW"/>
</dbReference>
<proteinExistence type="predicted"/>
<evidence type="ECO:0000313" key="2">
    <source>
        <dbReference type="EMBL" id="KAB0269721.1"/>
    </source>
</evidence>
<accession>A0A5N3PIZ7</accession>
<sequence length="373" mass="41886">MSRPKRGVTIQRPHKRDILMSFSRRDRIIHKSLSVVNAALNRSILSRVTNRNDGTIRLAWARSPEKYYANIGDALSAVMVTALSGRLCRKEPFRSARERLYAVGTIAHNAYGGTAHIWGTGLDAKFNAFDKTLGRYAAPPSTNVRVHATRGPYSRQAFVDAAIPAPRVYGDPVWMLPSIFPAATEKKWDLGVIVHVTELAAFSPEDKTRPDFIRYQIPPEFRDRVKIISTVVEPTVDAMMAKMEEITSCRRILSVSLHGLVFAESYGIPCLYFGFNGPNACETFDLALATEDVLNHRVRDLYAGLGREKITVYGCDRIRPTDWAAAMSAIDEVWSPAQFDPGPLLDAFPLPLAFDPRRGEPFRNYDLLRQIEF</sequence>
<organism evidence="2 3">
    <name type="scientific">Microvirga brassicacearum</name>
    <dbReference type="NCBI Taxonomy" id="2580413"/>
    <lineage>
        <taxon>Bacteria</taxon>
        <taxon>Pseudomonadati</taxon>
        <taxon>Pseudomonadota</taxon>
        <taxon>Alphaproteobacteria</taxon>
        <taxon>Hyphomicrobiales</taxon>
        <taxon>Methylobacteriaceae</taxon>
        <taxon>Microvirga</taxon>
    </lineage>
</organism>
<gene>
    <name evidence="2" type="ORF">FEZ63_00170</name>
</gene>
<name>A0A5N3PIZ7_9HYPH</name>
<keyword evidence="2" id="KW-0808">Transferase</keyword>
<dbReference type="Proteomes" id="UP000325684">
    <property type="component" value="Unassembled WGS sequence"/>
</dbReference>
<protein>
    <submittedName>
        <fullName evidence="2">Polysaccharide pyruvyl transferase family protein</fullName>
    </submittedName>
</protein>
<reference evidence="2 3" key="1">
    <citation type="journal article" date="2019" name="Microorganisms">
        <title>Genome Insights into the Novel Species Microvirga brassicacearum, a Rapeseed Endophyte with Biotechnological Potential.</title>
        <authorList>
            <person name="Jimenez-Gomez A."/>
            <person name="Saati-Santamaria Z."/>
            <person name="Igual J.M."/>
            <person name="Rivas R."/>
            <person name="Mateos P.F."/>
            <person name="Garcia-Fraile P."/>
        </authorList>
    </citation>
    <scope>NUCLEOTIDE SEQUENCE [LARGE SCALE GENOMIC DNA]</scope>
    <source>
        <strain evidence="2 3">CDVBN77</strain>
    </source>
</reference>
<dbReference type="Pfam" id="PF04230">
    <property type="entry name" value="PS_pyruv_trans"/>
    <property type="match status" value="1"/>
</dbReference>
<evidence type="ECO:0000259" key="1">
    <source>
        <dbReference type="Pfam" id="PF04230"/>
    </source>
</evidence>
<dbReference type="EMBL" id="VCMV01000001">
    <property type="protein sequence ID" value="KAB0269721.1"/>
    <property type="molecule type" value="Genomic_DNA"/>
</dbReference>
<keyword evidence="3" id="KW-1185">Reference proteome</keyword>
<dbReference type="InterPro" id="IPR007345">
    <property type="entry name" value="Polysacch_pyruvyl_Trfase"/>
</dbReference>
<dbReference type="OrthoDB" id="9803627at2"/>
<dbReference type="AlphaFoldDB" id="A0A5N3PIZ7"/>
<feature type="domain" description="Polysaccharide pyruvyl transferase" evidence="1">
    <location>
        <begin position="115"/>
        <end position="274"/>
    </location>
</feature>
<comment type="caution">
    <text evidence="2">The sequence shown here is derived from an EMBL/GenBank/DDBJ whole genome shotgun (WGS) entry which is preliminary data.</text>
</comment>
<evidence type="ECO:0000313" key="3">
    <source>
        <dbReference type="Proteomes" id="UP000325684"/>
    </source>
</evidence>